<dbReference type="AlphaFoldDB" id="Q1YQ49"/>
<dbReference type="InterPro" id="IPR038164">
    <property type="entry name" value="Pab87_oct_sf"/>
</dbReference>
<proteinExistence type="predicted"/>
<accession>Q1YQ49</accession>
<dbReference type="SUPFAM" id="SSF56601">
    <property type="entry name" value="beta-lactamase/transpeptidase-like"/>
    <property type="match status" value="1"/>
</dbReference>
<dbReference type="HOGENOM" id="CLU_020027_0_4_6"/>
<keyword evidence="3" id="KW-1185">Reference proteome</keyword>
<gene>
    <name evidence="2" type="ORF">GB2207_00435</name>
</gene>
<sequence length="462" mass="51590">MNLQHFDKIIRTQMRKRNTPGMAISIIKDNRTLYSKGFGARNLKQQEPMDADTLLGIGSITKSFTAFAIMQLQDRGQLSIEDSAAKYLNVEPFVSRPEIKIKHMLSHASGVPSMDAGMLSFNYTFGDFSRIYPASNREDFLAHLADAEEFTLFKPGEKFFYNNDMYTCLAFIVEEITGLNFEQFVQANILNPLEMTRAVLSKSAFDADDNRMTGYLLEMKNGKSCAKESDVPIDGYLQAIGGLYVSMNEMLNYAKCLLNHGEFNGTQILSKESVATLFASQIATPYGEGNNPQYALGWCIESPTNFVPYGVLQHGGGMGTSNSFLLLIPELNAAVVAAENAGTGITPLIARVAVAELLGDKPEVVVEDLRMDLCLAEVEGTYQSQYDMYKLTVGRKNGVLQADVETDDGSFSFPLIPSDIDNLEFSVYSLRSSRHAKVVFYRDEKTQKIAFSRYDRFMYRRV</sequence>
<organism evidence="2 3">
    <name type="scientific">gamma proteobacterium HTCC2207</name>
    <dbReference type="NCBI Taxonomy" id="314287"/>
    <lineage>
        <taxon>Bacteria</taxon>
        <taxon>Pseudomonadati</taxon>
        <taxon>Pseudomonadota</taxon>
        <taxon>Gammaproteobacteria</taxon>
        <taxon>Cellvibrionales</taxon>
        <taxon>Porticoccaceae</taxon>
        <taxon>SAR92 clade</taxon>
    </lineage>
</organism>
<dbReference type="Gene3D" id="3.40.710.10">
    <property type="entry name" value="DD-peptidase/beta-lactamase superfamily"/>
    <property type="match status" value="1"/>
</dbReference>
<dbReference type="Proteomes" id="UP000005555">
    <property type="component" value="Unassembled WGS sequence"/>
</dbReference>
<dbReference type="PANTHER" id="PTHR46825:SF9">
    <property type="entry name" value="BETA-LACTAMASE-RELATED DOMAIN-CONTAINING PROTEIN"/>
    <property type="match status" value="1"/>
</dbReference>
<dbReference type="PANTHER" id="PTHR46825">
    <property type="entry name" value="D-ALANYL-D-ALANINE-CARBOXYPEPTIDASE/ENDOPEPTIDASE AMPH"/>
    <property type="match status" value="1"/>
</dbReference>
<dbReference type="EMBL" id="AAPI01000007">
    <property type="protein sequence ID" value="EAS46394.1"/>
    <property type="molecule type" value="Genomic_DNA"/>
</dbReference>
<evidence type="ECO:0000259" key="1">
    <source>
        <dbReference type="Pfam" id="PF00144"/>
    </source>
</evidence>
<dbReference type="OrthoDB" id="119951at2"/>
<evidence type="ECO:0000313" key="2">
    <source>
        <dbReference type="EMBL" id="EAS46394.1"/>
    </source>
</evidence>
<dbReference type="STRING" id="314287.GB2207_00435"/>
<evidence type="ECO:0000313" key="3">
    <source>
        <dbReference type="Proteomes" id="UP000005555"/>
    </source>
</evidence>
<protein>
    <submittedName>
        <fullName evidence="2">Hypothetical beta-lactamase (Penicillin-binding protein)</fullName>
    </submittedName>
</protein>
<dbReference type="InterPro" id="IPR050491">
    <property type="entry name" value="AmpC-like"/>
</dbReference>
<dbReference type="Pfam" id="PF00144">
    <property type="entry name" value="Beta-lactamase"/>
    <property type="match status" value="1"/>
</dbReference>
<name>Q1YQ49_9GAMM</name>
<feature type="domain" description="Beta-lactamase-related" evidence="1">
    <location>
        <begin position="6"/>
        <end position="343"/>
    </location>
</feature>
<dbReference type="Gene3D" id="2.40.128.210">
    <property type="entry name" value="Pab87 octamerisation domain"/>
    <property type="match status" value="1"/>
</dbReference>
<comment type="caution">
    <text evidence="2">The sequence shown here is derived from an EMBL/GenBank/DDBJ whole genome shotgun (WGS) entry which is preliminary data.</text>
</comment>
<dbReference type="InterPro" id="IPR001466">
    <property type="entry name" value="Beta-lactam-related"/>
</dbReference>
<dbReference type="eggNOG" id="COG1680">
    <property type="taxonomic scope" value="Bacteria"/>
</dbReference>
<reference evidence="2 3" key="1">
    <citation type="submission" date="2006-03" db="EMBL/GenBank/DDBJ databases">
        <authorList>
            <person name="Giovannoni S.J."/>
            <person name="Cho J.-C."/>
            <person name="Ferriera S."/>
            <person name="Johnson J."/>
            <person name="Kravitz S."/>
            <person name="Halpern A."/>
            <person name="Remington K."/>
            <person name="Beeson K."/>
            <person name="Tran B."/>
            <person name="Rogers Y.-H."/>
            <person name="Friedman R."/>
            <person name="Venter J.C."/>
        </authorList>
    </citation>
    <scope>NUCLEOTIDE SEQUENCE [LARGE SCALE GENOMIC DNA]</scope>
    <source>
        <strain evidence="2 3">HTCC2207</strain>
    </source>
</reference>
<dbReference type="InterPro" id="IPR012338">
    <property type="entry name" value="Beta-lactam/transpept-like"/>
</dbReference>